<dbReference type="PANTHER" id="PTHR35936">
    <property type="entry name" value="MEMBRANE-BOUND LYTIC MUREIN TRANSGLYCOSYLASE F"/>
    <property type="match status" value="1"/>
</dbReference>
<protein>
    <submittedName>
        <fullName evidence="5">ABC transporter substrate-binding protein</fullName>
    </submittedName>
</protein>
<dbReference type="EMBL" id="CP077077">
    <property type="protein sequence ID" value="QXH58223.1"/>
    <property type="molecule type" value="Genomic_DNA"/>
</dbReference>
<gene>
    <name evidence="5" type="ORF">KSS90_08505</name>
</gene>
<dbReference type="RefSeq" id="WP_217868995.1">
    <property type="nucleotide sequence ID" value="NZ_CP077077.1"/>
</dbReference>
<evidence type="ECO:0000313" key="5">
    <source>
        <dbReference type="EMBL" id="QXH58223.1"/>
    </source>
</evidence>
<reference evidence="5 6" key="1">
    <citation type="journal article" date="2021" name="Microorganisms">
        <title>The Ever-Expanding Pseudomonas Genus: Description of 43 New Species and Partition of the Pseudomonas putida Group.</title>
        <authorList>
            <person name="Girard L."/>
            <person name="Lood C."/>
            <person name="Hofte M."/>
            <person name="Vandamme P."/>
            <person name="Rokni-Zadeh H."/>
            <person name="van Noort V."/>
            <person name="Lavigne R."/>
            <person name="De Mot R."/>
        </authorList>
    </citation>
    <scope>NUCLEOTIDE SEQUENCE [LARGE SCALE GENOMIC DNA]</scope>
    <source>
        <strain evidence="5 6">COW77</strain>
    </source>
</reference>
<accession>A0ABX8NQD5</accession>
<name>A0ABX8NQD5_9PSED</name>
<proteinExistence type="inferred from homology"/>
<organism evidence="5 6">
    <name type="scientific">Pseudomonas maumuensis</name>
    <dbReference type="NCBI Taxonomy" id="2842354"/>
    <lineage>
        <taxon>Bacteria</taxon>
        <taxon>Pseudomonadati</taxon>
        <taxon>Pseudomonadota</taxon>
        <taxon>Gammaproteobacteria</taxon>
        <taxon>Pseudomonadales</taxon>
        <taxon>Pseudomonadaceae</taxon>
        <taxon>Pseudomonas</taxon>
    </lineage>
</organism>
<feature type="domain" description="Solute-binding protein family 3/N-terminal" evidence="4">
    <location>
        <begin position="36"/>
        <end position="246"/>
    </location>
</feature>
<evidence type="ECO:0000313" key="6">
    <source>
        <dbReference type="Proteomes" id="UP000824010"/>
    </source>
</evidence>
<keyword evidence="6" id="KW-1185">Reference proteome</keyword>
<evidence type="ECO:0000256" key="2">
    <source>
        <dbReference type="ARBA" id="ARBA00022729"/>
    </source>
</evidence>
<evidence type="ECO:0000256" key="3">
    <source>
        <dbReference type="SAM" id="MobiDB-lite"/>
    </source>
</evidence>
<dbReference type="InterPro" id="IPR001638">
    <property type="entry name" value="Solute-binding_3/MltF_N"/>
</dbReference>
<dbReference type="Pfam" id="PF00497">
    <property type="entry name" value="SBP_bac_3"/>
    <property type="match status" value="1"/>
</dbReference>
<evidence type="ECO:0000256" key="1">
    <source>
        <dbReference type="ARBA" id="ARBA00010333"/>
    </source>
</evidence>
<dbReference type="Proteomes" id="UP000824010">
    <property type="component" value="Chromosome"/>
</dbReference>
<sequence>MRRVLAILLLWILLWATHGLAQPPVLRFSIAESWSMPLMRVEDQQPAQGILFELMQAIAREVDARPQYHVLARLRLQEAMQAGEIDVRCYVSSQWLSERPGDYLWSIPLIEQRDLLVGRPGDNGPVSPDTLPPQAIGTVLGYTYPTLEPLFSQGRLRREDSRNQLLVLQKLQVGRLRHAVSNQLSLQWYNRSLPPDQHLHPLAVLDEQALGCMVRNDPELPTQAVLRALVRIKQSGEMQRIVERYTDAQQAATPLPVEESPPSITPDRKTR</sequence>
<comment type="similarity">
    <text evidence="1">Belongs to the bacterial solute-binding protein 3 family.</text>
</comment>
<dbReference type="PANTHER" id="PTHR35936:SF6">
    <property type="entry name" value="AMINO ACID ABC TRANSPORTER SUBSTRATE-BINDING PAAT FAMILY PROTEIN"/>
    <property type="match status" value="1"/>
</dbReference>
<keyword evidence="2" id="KW-0732">Signal</keyword>
<feature type="region of interest" description="Disordered" evidence="3">
    <location>
        <begin position="247"/>
        <end position="271"/>
    </location>
</feature>
<evidence type="ECO:0000259" key="4">
    <source>
        <dbReference type="Pfam" id="PF00497"/>
    </source>
</evidence>